<dbReference type="AlphaFoldDB" id="A0A7J3SKA9"/>
<dbReference type="NCBIfam" id="TIGR00004">
    <property type="entry name" value="Rid family detoxifying hydrolase"/>
    <property type="match status" value="1"/>
</dbReference>
<dbReference type="Gene3D" id="3.30.1330.40">
    <property type="entry name" value="RutC-like"/>
    <property type="match status" value="1"/>
</dbReference>
<dbReference type="PANTHER" id="PTHR11803:SF58">
    <property type="entry name" value="PROTEIN HMF1-RELATED"/>
    <property type="match status" value="1"/>
</dbReference>
<dbReference type="InterPro" id="IPR035959">
    <property type="entry name" value="RutC-like_sf"/>
</dbReference>
<organism evidence="2">
    <name type="scientific">Fervidicoccus fontis</name>
    <dbReference type="NCBI Taxonomy" id="683846"/>
    <lineage>
        <taxon>Archaea</taxon>
        <taxon>Thermoproteota</taxon>
        <taxon>Thermoprotei</taxon>
        <taxon>Fervidicoccales</taxon>
        <taxon>Fervidicoccaceae</taxon>
        <taxon>Fervidicoccus</taxon>
    </lineage>
</organism>
<dbReference type="CDD" id="cd00448">
    <property type="entry name" value="YjgF_YER057c_UK114_family"/>
    <property type="match status" value="1"/>
</dbReference>
<dbReference type="EMBL" id="DTLS01000030">
    <property type="protein sequence ID" value="HGZ59743.1"/>
    <property type="molecule type" value="Genomic_DNA"/>
</dbReference>
<dbReference type="GO" id="GO:0005829">
    <property type="term" value="C:cytosol"/>
    <property type="evidence" value="ECO:0007669"/>
    <property type="project" value="TreeGrafter"/>
</dbReference>
<accession>A0A7J3SKA9</accession>
<dbReference type="SUPFAM" id="SSF55298">
    <property type="entry name" value="YjgF-like"/>
    <property type="match status" value="1"/>
</dbReference>
<proteinExistence type="inferred from homology"/>
<dbReference type="InterPro" id="IPR006056">
    <property type="entry name" value="RidA"/>
</dbReference>
<sequence>MIKIVQTDKAPVPVGPYSQGVMVDGLLCENGLHCGFLFISGMVPIDPSTGEPVKGSIQDQARRCLLNLKAIVEAAGGSLNDIVKVTVFLRDIKNFDDFNKVYSEFFGTYKPARSVVEAKPPRGFEVEVEAVAFVKLKA</sequence>
<evidence type="ECO:0000313" key="2">
    <source>
        <dbReference type="EMBL" id="HGZ59743.1"/>
    </source>
</evidence>
<comment type="similarity">
    <text evidence="1">Belongs to the RutC family.</text>
</comment>
<protein>
    <submittedName>
        <fullName evidence="2">Deaminase</fullName>
    </submittedName>
</protein>
<gene>
    <name evidence="2" type="ORF">ENW83_00860</name>
</gene>
<dbReference type="FunFam" id="3.30.1330.40:FF:000001">
    <property type="entry name" value="L-PSP family endoribonuclease"/>
    <property type="match status" value="1"/>
</dbReference>
<dbReference type="Pfam" id="PF01042">
    <property type="entry name" value="Ribonuc_L-PSP"/>
    <property type="match status" value="1"/>
</dbReference>
<comment type="caution">
    <text evidence="2">The sequence shown here is derived from an EMBL/GenBank/DDBJ whole genome shotgun (WGS) entry which is preliminary data.</text>
</comment>
<dbReference type="InterPro" id="IPR006175">
    <property type="entry name" value="YjgF/YER057c/UK114"/>
</dbReference>
<evidence type="ECO:0000256" key="1">
    <source>
        <dbReference type="ARBA" id="ARBA00010552"/>
    </source>
</evidence>
<name>A0A7J3SKA9_9CREN</name>
<reference evidence="2" key="1">
    <citation type="journal article" date="2020" name="mSystems">
        <title>Genome- and Community-Level Interaction Insights into Carbon Utilization and Element Cycling Functions of Hydrothermarchaeota in Hydrothermal Sediment.</title>
        <authorList>
            <person name="Zhou Z."/>
            <person name="Liu Y."/>
            <person name="Xu W."/>
            <person name="Pan J."/>
            <person name="Luo Z.H."/>
            <person name="Li M."/>
        </authorList>
    </citation>
    <scope>NUCLEOTIDE SEQUENCE [LARGE SCALE GENOMIC DNA]</scope>
    <source>
        <strain evidence="2">SpSt-885</strain>
    </source>
</reference>
<dbReference type="PANTHER" id="PTHR11803">
    <property type="entry name" value="2-IMINOBUTANOATE/2-IMINOPROPANOATE DEAMINASE RIDA"/>
    <property type="match status" value="1"/>
</dbReference>
<dbReference type="GO" id="GO:0019239">
    <property type="term" value="F:deaminase activity"/>
    <property type="evidence" value="ECO:0007669"/>
    <property type="project" value="TreeGrafter"/>
</dbReference>